<organism evidence="2 3">
    <name type="scientific">Labrys okinawensis</name>
    <dbReference type="NCBI Taxonomy" id="346911"/>
    <lineage>
        <taxon>Bacteria</taxon>
        <taxon>Pseudomonadati</taxon>
        <taxon>Pseudomonadota</taxon>
        <taxon>Alphaproteobacteria</taxon>
        <taxon>Hyphomicrobiales</taxon>
        <taxon>Xanthobacteraceae</taxon>
        <taxon>Labrys</taxon>
    </lineage>
</organism>
<dbReference type="Gene3D" id="3.90.190.10">
    <property type="entry name" value="Protein tyrosine phosphatase superfamily"/>
    <property type="match status" value="1"/>
</dbReference>
<dbReference type="PROSITE" id="PS50056">
    <property type="entry name" value="TYR_PHOSPHATASE_2"/>
    <property type="match status" value="1"/>
</dbReference>
<dbReference type="Proteomes" id="UP000237682">
    <property type="component" value="Unassembled WGS sequence"/>
</dbReference>
<evidence type="ECO:0000313" key="3">
    <source>
        <dbReference type="Proteomes" id="UP000237682"/>
    </source>
</evidence>
<keyword evidence="3" id="KW-1185">Reference proteome</keyword>
<feature type="domain" description="Tyrosine specific protein phosphatases" evidence="1">
    <location>
        <begin position="65"/>
        <end position="124"/>
    </location>
</feature>
<dbReference type="RefSeq" id="WP_105862338.1">
    <property type="nucleotide sequence ID" value="NZ_PUEJ01000004.1"/>
</dbReference>
<dbReference type="InterPro" id="IPR000387">
    <property type="entry name" value="Tyr_Pase_dom"/>
</dbReference>
<dbReference type="InterPro" id="IPR016130">
    <property type="entry name" value="Tyr_Pase_AS"/>
</dbReference>
<comment type="caution">
    <text evidence="2">The sequence shown here is derived from an EMBL/GenBank/DDBJ whole genome shotgun (WGS) entry which is preliminary data.</text>
</comment>
<dbReference type="PROSITE" id="PS00383">
    <property type="entry name" value="TYR_PHOSPHATASE_1"/>
    <property type="match status" value="1"/>
</dbReference>
<dbReference type="OrthoDB" id="9794527at2"/>
<protein>
    <submittedName>
        <fullName evidence="2">Protein tyrosine phosphatase</fullName>
    </submittedName>
</protein>
<dbReference type="EMBL" id="PUEJ01000004">
    <property type="protein sequence ID" value="PRH87405.1"/>
    <property type="molecule type" value="Genomic_DNA"/>
</dbReference>
<dbReference type="AlphaFoldDB" id="A0A2S9QDK2"/>
<sequence length="169" mass="18302">MQINVCSLSRLEATVAATGARQILTLINAGTKVIRPVTVEENRHLFLSMNDIVELAEEGQILPGEDHLSQLLAFARAWDQATPLVVHCYAGVSRSTAAAFTVACALNPTLDEHELAQTIRRLSPTATPNRRIVALADMRLGRNGRMLAAIDAIGRGEDCFEGVPFALQL</sequence>
<accession>A0A2S9QDK2</accession>
<gene>
    <name evidence="2" type="ORF">C5L14_12355</name>
</gene>
<evidence type="ECO:0000313" key="2">
    <source>
        <dbReference type="EMBL" id="PRH87405.1"/>
    </source>
</evidence>
<reference evidence="2 3" key="1">
    <citation type="submission" date="2018-02" db="EMBL/GenBank/DDBJ databases">
        <title>Whole genome sequencing of endophytic bacterium.</title>
        <authorList>
            <person name="Eedara R."/>
            <person name="Podile A.R."/>
        </authorList>
    </citation>
    <scope>NUCLEOTIDE SEQUENCE [LARGE SCALE GENOMIC DNA]</scope>
    <source>
        <strain evidence="2 3">RP1T</strain>
    </source>
</reference>
<dbReference type="SUPFAM" id="SSF52799">
    <property type="entry name" value="(Phosphotyrosine protein) phosphatases II"/>
    <property type="match status" value="1"/>
</dbReference>
<name>A0A2S9QDK2_9HYPH</name>
<dbReference type="InterPro" id="IPR029021">
    <property type="entry name" value="Prot-tyrosine_phosphatase-like"/>
</dbReference>
<evidence type="ECO:0000259" key="1">
    <source>
        <dbReference type="PROSITE" id="PS50056"/>
    </source>
</evidence>
<proteinExistence type="predicted"/>